<dbReference type="Proteomes" id="UP000030905">
    <property type="component" value="Chromosome"/>
</dbReference>
<reference evidence="2 3" key="3">
    <citation type="journal article" name="Genome Announc.">
        <title>Improved Draft Genome Sequence of Clostridium pasteurianum Strain ATCC 6013 (DSM 525) Using a Hybrid Next-Generation Sequencing Approach.</title>
        <authorList>
            <person name="Pyne M.E."/>
            <person name="Utturkar S."/>
            <person name="Brown S.D."/>
            <person name="Moo-Young M."/>
            <person name="Chung D.A."/>
            <person name="Chou C.P."/>
        </authorList>
    </citation>
    <scope>NUCLEOTIDE SEQUENCE [LARGE SCALE GENOMIC DNA]</scope>
    <source>
        <strain evidence="2 3">ATCC 6013</strain>
    </source>
</reference>
<reference evidence="1 4" key="1">
    <citation type="journal article" date="2015" name="Genome Announc.">
        <title>Complete Genome Sequence of the Nitrogen-Fixing and Solvent-Producing Clostridium pasteurianum DSM 525.</title>
        <authorList>
            <person name="Poehlein A."/>
            <person name="Grosse-Honebrink A."/>
            <person name="Zhang Y."/>
            <person name="Minton N.P."/>
            <person name="Daniel R."/>
        </authorList>
    </citation>
    <scope>NUCLEOTIDE SEQUENCE [LARGE SCALE GENOMIC DNA]</scope>
    <source>
        <strain evidence="1">DSM 525</strain>
        <strain evidence="4">DSM 525 / ATCC 6013</strain>
    </source>
</reference>
<dbReference type="InterPro" id="IPR024419">
    <property type="entry name" value="YvrJ"/>
</dbReference>
<dbReference type="EMBL" id="JPGY02000001">
    <property type="protein sequence ID" value="KRU12882.1"/>
    <property type="molecule type" value="Genomic_DNA"/>
</dbReference>
<evidence type="ECO:0000313" key="1">
    <source>
        <dbReference type="EMBL" id="AJA51110.1"/>
    </source>
</evidence>
<dbReference type="KEGG" id="cpat:CLPA_c10220"/>
<organism evidence="1 4">
    <name type="scientific">Clostridium pasteurianum DSM 525 = ATCC 6013</name>
    <dbReference type="NCBI Taxonomy" id="1262449"/>
    <lineage>
        <taxon>Bacteria</taxon>
        <taxon>Bacillati</taxon>
        <taxon>Bacillota</taxon>
        <taxon>Clostridia</taxon>
        <taxon>Eubacteriales</taxon>
        <taxon>Clostridiaceae</taxon>
        <taxon>Clostridium</taxon>
    </lineage>
</organism>
<evidence type="ECO:0000313" key="4">
    <source>
        <dbReference type="Proteomes" id="UP000030905"/>
    </source>
</evidence>
<accession>A0A0H3J2V7</accession>
<dbReference type="AlphaFoldDB" id="A0A0H3J2V7"/>
<name>A0A0H3J2V7_CLOPA</name>
<dbReference type="EMBL" id="CP009268">
    <property type="protein sequence ID" value="AJA51110.1"/>
    <property type="molecule type" value="Genomic_DNA"/>
</dbReference>
<gene>
    <name evidence="1" type="ORF">CLPA_c10220</name>
    <name evidence="2" type="ORF">CP6013_02130</name>
</gene>
<evidence type="ECO:0000313" key="2">
    <source>
        <dbReference type="EMBL" id="KRU12882.1"/>
    </source>
</evidence>
<dbReference type="Proteomes" id="UP000028042">
    <property type="component" value="Unassembled WGS sequence"/>
</dbReference>
<evidence type="ECO:0000313" key="3">
    <source>
        <dbReference type="Proteomes" id="UP000028042"/>
    </source>
</evidence>
<dbReference type="Pfam" id="PF12841">
    <property type="entry name" value="YvrJ"/>
    <property type="match status" value="1"/>
</dbReference>
<dbReference type="GeneID" id="93073220"/>
<keyword evidence="4" id="KW-1185">Reference proteome</keyword>
<sequence>MLDEFVKLINTLGFPITVSLYLLFKINVQIVSLTQSIQDLKKEIAAVIKNQNCE</sequence>
<reference evidence="2" key="2">
    <citation type="submission" date="2015-10" db="EMBL/GenBank/DDBJ databases">
        <title>Improved Draft Genome Sequence of Clostridium pasteurianum Strain ATCC 6013 (DSM 525) Using a Hybrid Next-Generation Sequencing Approach.</title>
        <authorList>
            <person name="Pyne M.E."/>
            <person name="Utturkar S.M."/>
            <person name="Brown S.D."/>
            <person name="Moo-Young M."/>
            <person name="Chung D.A."/>
            <person name="Chou P.C."/>
        </authorList>
    </citation>
    <scope>NUCLEOTIDE SEQUENCE</scope>
    <source>
        <strain evidence="2">ATCC 6013</strain>
    </source>
</reference>
<dbReference type="RefSeq" id="WP_003444684.1">
    <property type="nucleotide sequence ID" value="NZ_ANZB01000005.1"/>
</dbReference>
<dbReference type="PATRIC" id="fig|1262449.3.peg.1945"/>
<evidence type="ECO:0008006" key="5">
    <source>
        <dbReference type="Google" id="ProtNLM"/>
    </source>
</evidence>
<protein>
    <recommendedName>
        <fullName evidence="5">YvrJ family protein</fullName>
    </recommendedName>
</protein>
<dbReference type="KEGG" id="cpae:CPAST_c10220"/>
<proteinExistence type="predicted"/>